<gene>
    <name evidence="1" type="ORF">CEN92_50</name>
</gene>
<evidence type="ECO:0000313" key="2">
    <source>
        <dbReference type="Proteomes" id="UP000318296"/>
    </source>
</evidence>
<dbReference type="AlphaFoldDB" id="A0A554LHA2"/>
<reference evidence="1 2" key="1">
    <citation type="submission" date="2017-07" db="EMBL/GenBank/DDBJ databases">
        <title>Mechanisms for carbon and nitrogen cycling indicate functional differentiation within the Candidate Phyla Radiation.</title>
        <authorList>
            <person name="Danczak R.E."/>
            <person name="Johnston M.D."/>
            <person name="Kenah C."/>
            <person name="Slattery M."/>
            <person name="Wrighton K.C."/>
            <person name="Wilkins M.J."/>
        </authorList>
    </citation>
    <scope>NUCLEOTIDE SEQUENCE [LARGE SCALE GENOMIC DNA]</scope>
    <source>
        <strain evidence="1">Licking1014_96</strain>
    </source>
</reference>
<proteinExistence type="predicted"/>
<dbReference type="EMBL" id="VMGH01000006">
    <property type="protein sequence ID" value="TSC92254.1"/>
    <property type="molecule type" value="Genomic_DNA"/>
</dbReference>
<evidence type="ECO:0000313" key="1">
    <source>
        <dbReference type="EMBL" id="TSC92254.1"/>
    </source>
</evidence>
<organism evidence="1 2">
    <name type="scientific">Candidatus Berkelbacteria bacterium Licking1014_96</name>
    <dbReference type="NCBI Taxonomy" id="2017149"/>
    <lineage>
        <taxon>Bacteria</taxon>
        <taxon>Candidatus Berkelbacteria</taxon>
    </lineage>
</organism>
<protein>
    <submittedName>
        <fullName evidence="1">Uncharacterized protein</fullName>
    </submittedName>
</protein>
<accession>A0A554LHA2</accession>
<name>A0A554LHA2_9BACT</name>
<comment type="caution">
    <text evidence="1">The sequence shown here is derived from an EMBL/GenBank/DDBJ whole genome shotgun (WGS) entry which is preliminary data.</text>
</comment>
<sequence>MAIVGTILRKIYPPGEIFIQSAKFDDDEMSVEVTCLVPSGSNYTLRPINYVTVENYVRCLSQASYLLAYRLLERGLVSIDVSPEEFAQAAVNHELYYRKLPEITYHKKVSKDVLFVIRLTLKNIRKIKRIGDFVLFSFTIERTVISGDGEMKFVYDRGAEA</sequence>
<dbReference type="Proteomes" id="UP000318296">
    <property type="component" value="Unassembled WGS sequence"/>
</dbReference>